<feature type="region of interest" description="Disordered" evidence="1">
    <location>
        <begin position="1"/>
        <end position="25"/>
    </location>
</feature>
<comment type="caution">
    <text evidence="2">The sequence shown here is derived from an EMBL/GenBank/DDBJ whole genome shotgun (WGS) entry which is preliminary data.</text>
</comment>
<name>A0AAD7SJP8_9TELE</name>
<organism evidence="2 3">
    <name type="scientific">Aldrovandia affinis</name>
    <dbReference type="NCBI Taxonomy" id="143900"/>
    <lineage>
        <taxon>Eukaryota</taxon>
        <taxon>Metazoa</taxon>
        <taxon>Chordata</taxon>
        <taxon>Craniata</taxon>
        <taxon>Vertebrata</taxon>
        <taxon>Euteleostomi</taxon>
        <taxon>Actinopterygii</taxon>
        <taxon>Neopterygii</taxon>
        <taxon>Teleostei</taxon>
        <taxon>Notacanthiformes</taxon>
        <taxon>Halosauridae</taxon>
        <taxon>Aldrovandia</taxon>
    </lineage>
</organism>
<reference evidence="2" key="1">
    <citation type="journal article" date="2023" name="Science">
        <title>Genome structures resolve the early diversification of teleost fishes.</title>
        <authorList>
            <person name="Parey E."/>
            <person name="Louis A."/>
            <person name="Montfort J."/>
            <person name="Bouchez O."/>
            <person name="Roques C."/>
            <person name="Iampietro C."/>
            <person name="Lluch J."/>
            <person name="Castinel A."/>
            <person name="Donnadieu C."/>
            <person name="Desvignes T."/>
            <person name="Floi Bucao C."/>
            <person name="Jouanno E."/>
            <person name="Wen M."/>
            <person name="Mejri S."/>
            <person name="Dirks R."/>
            <person name="Jansen H."/>
            <person name="Henkel C."/>
            <person name="Chen W.J."/>
            <person name="Zahm M."/>
            <person name="Cabau C."/>
            <person name="Klopp C."/>
            <person name="Thompson A.W."/>
            <person name="Robinson-Rechavi M."/>
            <person name="Braasch I."/>
            <person name="Lecointre G."/>
            <person name="Bobe J."/>
            <person name="Postlethwait J.H."/>
            <person name="Berthelot C."/>
            <person name="Roest Crollius H."/>
            <person name="Guiguen Y."/>
        </authorList>
    </citation>
    <scope>NUCLEOTIDE SEQUENCE</scope>
    <source>
        <strain evidence="2">NC1722</strain>
    </source>
</reference>
<evidence type="ECO:0000256" key="1">
    <source>
        <dbReference type="SAM" id="MobiDB-lite"/>
    </source>
</evidence>
<gene>
    <name evidence="2" type="ORF">AAFF_G00347290</name>
</gene>
<dbReference type="EMBL" id="JAINUG010000056">
    <property type="protein sequence ID" value="KAJ8403861.1"/>
    <property type="molecule type" value="Genomic_DNA"/>
</dbReference>
<evidence type="ECO:0000313" key="3">
    <source>
        <dbReference type="Proteomes" id="UP001221898"/>
    </source>
</evidence>
<protein>
    <submittedName>
        <fullName evidence="2">Uncharacterized protein</fullName>
    </submittedName>
</protein>
<dbReference type="AlphaFoldDB" id="A0AAD7SJP8"/>
<proteinExistence type="predicted"/>
<sequence length="262" mass="28796">MTTGAPLKMGRSPEVDQTLRGSPGSERLIGGNCTSSRENTFARASSAASQRAEVPGLRERGRCGLAGAVVTVVVTADPVVVSIVSAFLSEVRAPGRATPAAGRRLSLKRCVPESAFLCNYRAFLPGPPLERGVMLMGWFPVRRVAWRYDIACQPSQRQLRQGCRRLLQREPLRGPARRLQPACSSCCVERAPPEEQLRSSGPWAARQSALSQIEQCLNRMQTMGLIHTLEQCHNRMQTVGLIHTLEQCHNRMQTVGLILTLE</sequence>
<evidence type="ECO:0000313" key="2">
    <source>
        <dbReference type="EMBL" id="KAJ8403861.1"/>
    </source>
</evidence>
<keyword evidence="3" id="KW-1185">Reference proteome</keyword>
<dbReference type="Proteomes" id="UP001221898">
    <property type="component" value="Unassembled WGS sequence"/>
</dbReference>
<accession>A0AAD7SJP8</accession>